<dbReference type="AlphaFoldDB" id="U9TF46"/>
<protein>
    <submittedName>
        <fullName evidence="1">Uncharacterized protein</fullName>
    </submittedName>
</protein>
<name>U9TF46_RHIID</name>
<dbReference type="EMBL" id="KI291187">
    <property type="protein sequence ID" value="ESA06765.1"/>
    <property type="molecule type" value="Genomic_DNA"/>
</dbReference>
<gene>
    <name evidence="1" type="ORF">GLOINDRAFT_99126</name>
</gene>
<organism evidence="1">
    <name type="scientific">Rhizophagus irregularis (strain DAOM 181602 / DAOM 197198 / MUCL 43194)</name>
    <name type="common">Arbuscular mycorrhizal fungus</name>
    <name type="synonym">Glomus intraradices</name>
    <dbReference type="NCBI Taxonomy" id="747089"/>
    <lineage>
        <taxon>Eukaryota</taxon>
        <taxon>Fungi</taxon>
        <taxon>Fungi incertae sedis</taxon>
        <taxon>Mucoromycota</taxon>
        <taxon>Glomeromycotina</taxon>
        <taxon>Glomeromycetes</taxon>
        <taxon>Glomerales</taxon>
        <taxon>Glomeraceae</taxon>
        <taxon>Rhizophagus</taxon>
    </lineage>
</organism>
<reference evidence="1" key="1">
    <citation type="submission" date="2013-07" db="EMBL/GenBank/DDBJ databases">
        <title>The genome of an arbuscular mycorrhizal fungus provides insights into the evolution of the oldest plant symbiosis.</title>
        <authorList>
            <consortium name="DOE Joint Genome Institute"/>
            <person name="Tisserant E."/>
            <person name="Malbreil M."/>
            <person name="Kuo A."/>
            <person name="Kohler A."/>
            <person name="Symeonidi A."/>
            <person name="Balestrini R."/>
            <person name="Charron P."/>
            <person name="Duensing N."/>
            <person name="Frei-dit-Frey N."/>
            <person name="Gianinazzi-Pearson V."/>
            <person name="Gilbert B."/>
            <person name="Handa Y."/>
            <person name="Hijri M."/>
            <person name="Kaul R."/>
            <person name="Kawaguchi M."/>
            <person name="Krajinski F."/>
            <person name="Lammers P."/>
            <person name="Lapierre D."/>
            <person name="Masclaux F.G."/>
            <person name="Murat C."/>
            <person name="Morin E."/>
            <person name="Ndikumana S."/>
            <person name="Pagni M."/>
            <person name="Petitpierre D."/>
            <person name="Requena N."/>
            <person name="Rosikiewicz P."/>
            <person name="Riley R."/>
            <person name="Saito K."/>
            <person name="San Clemente H."/>
            <person name="Shapiro H."/>
            <person name="van Tuinen D."/>
            <person name="Becard G."/>
            <person name="Bonfante P."/>
            <person name="Paszkowski U."/>
            <person name="Shachar-Hill Y."/>
            <person name="Young J.P."/>
            <person name="Sanders I.R."/>
            <person name="Henrissat B."/>
            <person name="Rensing S.A."/>
            <person name="Grigoriev I.V."/>
            <person name="Corradi N."/>
            <person name="Roux C."/>
            <person name="Martin F."/>
        </authorList>
    </citation>
    <scope>NUCLEOTIDE SEQUENCE</scope>
    <source>
        <strain evidence="1">DAOM 197198</strain>
    </source>
</reference>
<accession>U9TF46</accession>
<sequence length="126" mass="15054">MPVDHVTRVCKFKDKRIACNICEIYDIVKLAADRNSRKFNHVWLCNSENNSEKNNVKQIIEKSFLYLFEEISKFEKYKINKSDIFLLYSNEKFGRLIFDESNITFIDMIKGIFPLKLSDFLKIKRD</sequence>
<proteinExistence type="predicted"/>
<evidence type="ECO:0000313" key="1">
    <source>
        <dbReference type="EMBL" id="ESA06765.1"/>
    </source>
</evidence>
<dbReference type="HOGENOM" id="CLU_1797528_0_0_1"/>